<comment type="caution">
    <text evidence="5">The sequence shown here is derived from an EMBL/GenBank/DDBJ whole genome shotgun (WGS) entry which is preliminary data.</text>
</comment>
<dbReference type="InterPro" id="IPR038562">
    <property type="entry name" value="Ribosomal_eL34_C_sf"/>
</dbReference>
<dbReference type="PRINTS" id="PR01250">
    <property type="entry name" value="RIBOSOMALL34"/>
</dbReference>
<dbReference type="GO" id="GO:1990904">
    <property type="term" value="C:ribonucleoprotein complex"/>
    <property type="evidence" value="ECO:0007669"/>
    <property type="project" value="UniProtKB-KW"/>
</dbReference>
<dbReference type="Proteomes" id="UP000799049">
    <property type="component" value="Unassembled WGS sequence"/>
</dbReference>
<proteinExistence type="inferred from homology"/>
<dbReference type="OrthoDB" id="277449at2759"/>
<keyword evidence="6" id="KW-1185">Reference proteome</keyword>
<gene>
    <name evidence="5" type="ORF">ANDGO_06215</name>
</gene>
<dbReference type="Pfam" id="PF01199">
    <property type="entry name" value="Ribosomal_L34e"/>
    <property type="match status" value="1"/>
</dbReference>
<keyword evidence="3" id="KW-0687">Ribonucleoprotein</keyword>
<dbReference type="GO" id="GO:0003735">
    <property type="term" value="F:structural constituent of ribosome"/>
    <property type="evidence" value="ECO:0007669"/>
    <property type="project" value="InterPro"/>
</dbReference>
<evidence type="ECO:0000256" key="1">
    <source>
        <dbReference type="ARBA" id="ARBA00009875"/>
    </source>
</evidence>
<evidence type="ECO:0000313" key="6">
    <source>
        <dbReference type="Proteomes" id="UP000799049"/>
    </source>
</evidence>
<comment type="similarity">
    <text evidence="1">Belongs to the eukaryotic ribosomal protein eL34 family.</text>
</comment>
<evidence type="ECO:0000313" key="5">
    <source>
        <dbReference type="EMBL" id="KAF0852373.1"/>
    </source>
</evidence>
<feature type="region of interest" description="Disordered" evidence="4">
    <location>
        <begin position="110"/>
        <end position="145"/>
    </location>
</feature>
<feature type="compositionally biased region" description="Basic and acidic residues" evidence="4">
    <location>
        <begin position="110"/>
        <end position="125"/>
    </location>
</feature>
<dbReference type="GO" id="GO:0006412">
    <property type="term" value="P:translation"/>
    <property type="evidence" value="ECO:0007669"/>
    <property type="project" value="InterPro"/>
</dbReference>
<name>A0A8K0F217_ANDGO</name>
<protein>
    <submittedName>
        <fullName evidence="5">60S large subunit ribosomal protein eL34 (RpL34)</fullName>
    </submittedName>
</protein>
<dbReference type="GO" id="GO:0005840">
    <property type="term" value="C:ribosome"/>
    <property type="evidence" value="ECO:0007669"/>
    <property type="project" value="UniProtKB-KW"/>
</dbReference>
<accession>A0A8K0F217</accession>
<reference evidence="5" key="1">
    <citation type="submission" date="2019-09" db="EMBL/GenBank/DDBJ databases">
        <title>The Mitochondrial Proteome of the Jakobid, Andalucia godoyi, a Protist With the Most Gene-Rich and Bacteria-Like Mitochondrial Genome.</title>
        <authorList>
            <person name="Gray M.W."/>
            <person name="Burger G."/>
            <person name="Derelle R."/>
            <person name="Klimes V."/>
            <person name="Leger M."/>
            <person name="Sarrasin M."/>
            <person name="Vlcek C."/>
            <person name="Roger A.J."/>
            <person name="Elias M."/>
            <person name="Lang B.F."/>
        </authorList>
    </citation>
    <scope>NUCLEOTIDE SEQUENCE</scope>
    <source>
        <strain evidence="5">And28</strain>
    </source>
</reference>
<keyword evidence="2 5" id="KW-0689">Ribosomal protein</keyword>
<dbReference type="Gene3D" id="6.20.370.70">
    <property type="match status" value="1"/>
</dbReference>
<dbReference type="PANTHER" id="PTHR10759">
    <property type="entry name" value="60S RIBOSOMAL PROTEIN L34"/>
    <property type="match status" value="1"/>
</dbReference>
<organism evidence="5 6">
    <name type="scientific">Andalucia godoyi</name>
    <name type="common">Flagellate</name>
    <dbReference type="NCBI Taxonomy" id="505711"/>
    <lineage>
        <taxon>Eukaryota</taxon>
        <taxon>Discoba</taxon>
        <taxon>Jakobida</taxon>
        <taxon>Andalucina</taxon>
        <taxon>Andaluciidae</taxon>
        <taxon>Andalucia</taxon>
    </lineage>
</organism>
<evidence type="ECO:0000256" key="3">
    <source>
        <dbReference type="ARBA" id="ARBA00023274"/>
    </source>
</evidence>
<dbReference type="EMBL" id="VRVR01000041">
    <property type="protein sequence ID" value="KAF0852373.1"/>
    <property type="molecule type" value="Genomic_DNA"/>
</dbReference>
<feature type="compositionally biased region" description="Low complexity" evidence="4">
    <location>
        <begin position="126"/>
        <end position="139"/>
    </location>
</feature>
<evidence type="ECO:0000256" key="2">
    <source>
        <dbReference type="ARBA" id="ARBA00022980"/>
    </source>
</evidence>
<sequence length="145" mass="15713">MLDTRVTYRRRHSYNTAANATKVVKTPGGRLVVQYLTKASKGVHAPHNLGGQALQGLKRLRPSSYSRLGKSAKTVARPYGGVLTGGQVRERVLRAFLVEEAKLVKKVLKDLKDKQSKDTKKEKKPAAAAAASKAAQKPKAAPKKA</sequence>
<dbReference type="AlphaFoldDB" id="A0A8K0F217"/>
<dbReference type="InterPro" id="IPR008195">
    <property type="entry name" value="Ribosomal_eL34"/>
</dbReference>
<dbReference type="Gene3D" id="6.20.340.10">
    <property type="match status" value="1"/>
</dbReference>
<evidence type="ECO:0000256" key="4">
    <source>
        <dbReference type="SAM" id="MobiDB-lite"/>
    </source>
</evidence>